<name>A0AAE1E439_9GAST</name>
<reference evidence="1" key="1">
    <citation type="journal article" date="2023" name="G3 (Bethesda)">
        <title>A reference genome for the long-term kleptoplast-retaining sea slug Elysia crispata morphotype clarki.</title>
        <authorList>
            <person name="Eastman K.E."/>
            <person name="Pendleton A.L."/>
            <person name="Shaikh M.A."/>
            <person name="Suttiyut T."/>
            <person name="Ogas R."/>
            <person name="Tomko P."/>
            <person name="Gavelis G."/>
            <person name="Widhalm J.R."/>
            <person name="Wisecaver J.H."/>
        </authorList>
    </citation>
    <scope>NUCLEOTIDE SEQUENCE</scope>
    <source>
        <strain evidence="1">ECLA1</strain>
    </source>
</reference>
<keyword evidence="2" id="KW-1185">Reference proteome</keyword>
<dbReference type="EMBL" id="JAWDGP010001262">
    <property type="protein sequence ID" value="KAK3793292.1"/>
    <property type="molecule type" value="Genomic_DNA"/>
</dbReference>
<protein>
    <submittedName>
        <fullName evidence="1">Uncharacterized protein</fullName>
    </submittedName>
</protein>
<sequence>MSEEPEACSAGVGVALSFHWGYAEKDPGQRIQRDVKQRCSYPNIIRCESYRRRMRFASPYGDTTDWGRGEVDMG</sequence>
<evidence type="ECO:0000313" key="1">
    <source>
        <dbReference type="EMBL" id="KAK3793292.1"/>
    </source>
</evidence>
<comment type="caution">
    <text evidence="1">The sequence shown here is derived from an EMBL/GenBank/DDBJ whole genome shotgun (WGS) entry which is preliminary data.</text>
</comment>
<evidence type="ECO:0000313" key="2">
    <source>
        <dbReference type="Proteomes" id="UP001283361"/>
    </source>
</evidence>
<accession>A0AAE1E439</accession>
<organism evidence="1 2">
    <name type="scientific">Elysia crispata</name>
    <name type="common">lettuce slug</name>
    <dbReference type="NCBI Taxonomy" id="231223"/>
    <lineage>
        <taxon>Eukaryota</taxon>
        <taxon>Metazoa</taxon>
        <taxon>Spiralia</taxon>
        <taxon>Lophotrochozoa</taxon>
        <taxon>Mollusca</taxon>
        <taxon>Gastropoda</taxon>
        <taxon>Heterobranchia</taxon>
        <taxon>Euthyneura</taxon>
        <taxon>Panpulmonata</taxon>
        <taxon>Sacoglossa</taxon>
        <taxon>Placobranchoidea</taxon>
        <taxon>Plakobranchidae</taxon>
        <taxon>Elysia</taxon>
    </lineage>
</organism>
<dbReference type="AlphaFoldDB" id="A0AAE1E439"/>
<proteinExistence type="predicted"/>
<gene>
    <name evidence="1" type="ORF">RRG08_042235</name>
</gene>
<dbReference type="Proteomes" id="UP001283361">
    <property type="component" value="Unassembled WGS sequence"/>
</dbReference>